<sequence>MMVSARIFLAFAVLGLATSATAFKPTLCDDSIIAGGFSPADPSSPDTKDVIEAIVDDFVALHNTTIPCVDYDVEPLQVCSQVVAGTNYEVLLHITCENSATAPVTVYGEAFVPLPSAVTQGIVVSEVEPITE</sequence>
<dbReference type="SUPFAM" id="SSF54403">
    <property type="entry name" value="Cystatin/monellin"/>
    <property type="match status" value="1"/>
</dbReference>
<evidence type="ECO:0000313" key="3">
    <source>
        <dbReference type="Proteomes" id="UP001255856"/>
    </source>
</evidence>
<keyword evidence="3" id="KW-1185">Reference proteome</keyword>
<keyword evidence="1" id="KW-0732">Signal</keyword>
<comment type="caution">
    <text evidence="2">The sequence shown here is derived from an EMBL/GenBank/DDBJ whole genome shotgun (WGS) entry which is preliminary data.</text>
</comment>
<evidence type="ECO:0000256" key="1">
    <source>
        <dbReference type="SAM" id="SignalP"/>
    </source>
</evidence>
<accession>A0AAD9IKN8</accession>
<proteinExistence type="predicted"/>
<dbReference type="EMBL" id="JASFZW010000006">
    <property type="protein sequence ID" value="KAK2077727.1"/>
    <property type="molecule type" value="Genomic_DNA"/>
</dbReference>
<dbReference type="Proteomes" id="UP001255856">
    <property type="component" value="Unassembled WGS sequence"/>
</dbReference>
<feature type="signal peptide" evidence="1">
    <location>
        <begin position="1"/>
        <end position="22"/>
    </location>
</feature>
<reference evidence="2" key="1">
    <citation type="submission" date="2021-01" db="EMBL/GenBank/DDBJ databases">
        <authorList>
            <person name="Eckstrom K.M.E."/>
        </authorList>
    </citation>
    <scope>NUCLEOTIDE SEQUENCE</scope>
    <source>
        <strain evidence="2">UVCC 0001</strain>
    </source>
</reference>
<dbReference type="InterPro" id="IPR018073">
    <property type="entry name" value="Prot_inh_cystat_CS"/>
</dbReference>
<gene>
    <name evidence="2" type="ORF">QBZ16_004573</name>
</gene>
<protein>
    <recommendedName>
        <fullName evidence="4">Cystatin domain-containing protein</fullName>
    </recommendedName>
</protein>
<dbReference type="InterPro" id="IPR046350">
    <property type="entry name" value="Cystatin_sf"/>
</dbReference>
<dbReference type="PROSITE" id="PS00287">
    <property type="entry name" value="CYSTATIN"/>
    <property type="match status" value="1"/>
</dbReference>
<dbReference type="Gene3D" id="3.10.450.10">
    <property type="match status" value="1"/>
</dbReference>
<dbReference type="AlphaFoldDB" id="A0AAD9IKN8"/>
<evidence type="ECO:0008006" key="4">
    <source>
        <dbReference type="Google" id="ProtNLM"/>
    </source>
</evidence>
<organism evidence="2 3">
    <name type="scientific">Prototheca wickerhamii</name>
    <dbReference type="NCBI Taxonomy" id="3111"/>
    <lineage>
        <taxon>Eukaryota</taxon>
        <taxon>Viridiplantae</taxon>
        <taxon>Chlorophyta</taxon>
        <taxon>core chlorophytes</taxon>
        <taxon>Trebouxiophyceae</taxon>
        <taxon>Chlorellales</taxon>
        <taxon>Chlorellaceae</taxon>
        <taxon>Prototheca</taxon>
    </lineage>
</organism>
<feature type="chain" id="PRO_5042245209" description="Cystatin domain-containing protein" evidence="1">
    <location>
        <begin position="23"/>
        <end position="132"/>
    </location>
</feature>
<name>A0AAD9IKN8_PROWI</name>
<evidence type="ECO:0000313" key="2">
    <source>
        <dbReference type="EMBL" id="KAK2077727.1"/>
    </source>
</evidence>